<proteinExistence type="predicted"/>
<dbReference type="InParanoid" id="A0A0Q9WCD4"/>
<evidence type="ECO:0000313" key="3">
    <source>
        <dbReference type="Proteomes" id="UP000008792"/>
    </source>
</evidence>
<sequence length="138" mass="15696">MLKHSHEVYTDRAAIIKKTVGQELSKESVRSLNRTISAFRLPLHVDNDNDNNDNGKHDDDDDDDDIDVELGSGKKYRNAIARPRSKAALIIEPQSTPRSVMLLSLSLQYVEQTQQQEQPAQVIQCDFWPRITTPLKIV</sequence>
<feature type="region of interest" description="Disordered" evidence="1">
    <location>
        <begin position="44"/>
        <end position="73"/>
    </location>
</feature>
<feature type="compositionally biased region" description="Basic and acidic residues" evidence="1">
    <location>
        <begin position="44"/>
        <end position="58"/>
    </location>
</feature>
<organism evidence="2 3">
    <name type="scientific">Drosophila virilis</name>
    <name type="common">Fruit fly</name>
    <dbReference type="NCBI Taxonomy" id="7244"/>
    <lineage>
        <taxon>Eukaryota</taxon>
        <taxon>Metazoa</taxon>
        <taxon>Ecdysozoa</taxon>
        <taxon>Arthropoda</taxon>
        <taxon>Hexapoda</taxon>
        <taxon>Insecta</taxon>
        <taxon>Pterygota</taxon>
        <taxon>Neoptera</taxon>
        <taxon>Endopterygota</taxon>
        <taxon>Diptera</taxon>
        <taxon>Brachycera</taxon>
        <taxon>Muscomorpha</taxon>
        <taxon>Ephydroidea</taxon>
        <taxon>Drosophilidae</taxon>
        <taxon>Drosophila</taxon>
    </lineage>
</organism>
<feature type="compositionally biased region" description="Acidic residues" evidence="1">
    <location>
        <begin position="59"/>
        <end position="68"/>
    </location>
</feature>
<gene>
    <name evidence="2" type="primary">Dvir\GJ26518</name>
    <name evidence="2" type="ORF">Dvir_GJ26518</name>
</gene>
<evidence type="ECO:0000256" key="1">
    <source>
        <dbReference type="SAM" id="MobiDB-lite"/>
    </source>
</evidence>
<reference evidence="2 3" key="1">
    <citation type="journal article" date="2007" name="Nature">
        <title>Evolution of genes and genomes on the Drosophila phylogeny.</title>
        <authorList>
            <consortium name="Drosophila 12 Genomes Consortium"/>
            <person name="Clark A.G."/>
            <person name="Eisen M.B."/>
            <person name="Smith D.R."/>
            <person name="Bergman C.M."/>
            <person name="Oliver B."/>
            <person name="Markow T.A."/>
            <person name="Kaufman T.C."/>
            <person name="Kellis M."/>
            <person name="Gelbart W."/>
            <person name="Iyer V.N."/>
            <person name="Pollard D.A."/>
            <person name="Sackton T.B."/>
            <person name="Larracuente A.M."/>
            <person name="Singh N.D."/>
            <person name="Abad J.P."/>
            <person name="Abt D.N."/>
            <person name="Adryan B."/>
            <person name="Aguade M."/>
            <person name="Akashi H."/>
            <person name="Anderson W.W."/>
            <person name="Aquadro C.F."/>
            <person name="Ardell D.H."/>
            <person name="Arguello R."/>
            <person name="Artieri C.G."/>
            <person name="Barbash D.A."/>
            <person name="Barker D."/>
            <person name="Barsanti P."/>
            <person name="Batterham P."/>
            <person name="Batzoglou S."/>
            <person name="Begun D."/>
            <person name="Bhutkar A."/>
            <person name="Blanco E."/>
            <person name="Bosak S.A."/>
            <person name="Bradley R.K."/>
            <person name="Brand A.D."/>
            <person name="Brent M.R."/>
            <person name="Brooks A.N."/>
            <person name="Brown R.H."/>
            <person name="Butlin R.K."/>
            <person name="Caggese C."/>
            <person name="Calvi B.R."/>
            <person name="Bernardo de Carvalho A."/>
            <person name="Caspi A."/>
            <person name="Castrezana S."/>
            <person name="Celniker S.E."/>
            <person name="Chang J.L."/>
            <person name="Chapple C."/>
            <person name="Chatterji S."/>
            <person name="Chinwalla A."/>
            <person name="Civetta A."/>
            <person name="Clifton S.W."/>
            <person name="Comeron J.M."/>
            <person name="Costello J.C."/>
            <person name="Coyne J.A."/>
            <person name="Daub J."/>
            <person name="David R.G."/>
            <person name="Delcher A.L."/>
            <person name="Delehaunty K."/>
            <person name="Do C.B."/>
            <person name="Ebling H."/>
            <person name="Edwards K."/>
            <person name="Eickbush T."/>
            <person name="Evans J.D."/>
            <person name="Filipski A."/>
            <person name="Findeiss S."/>
            <person name="Freyhult E."/>
            <person name="Fulton L."/>
            <person name="Fulton R."/>
            <person name="Garcia A.C."/>
            <person name="Gardiner A."/>
            <person name="Garfield D.A."/>
            <person name="Garvin B.E."/>
            <person name="Gibson G."/>
            <person name="Gilbert D."/>
            <person name="Gnerre S."/>
            <person name="Godfrey J."/>
            <person name="Good R."/>
            <person name="Gotea V."/>
            <person name="Gravely B."/>
            <person name="Greenberg A.J."/>
            <person name="Griffiths-Jones S."/>
            <person name="Gross S."/>
            <person name="Guigo R."/>
            <person name="Gustafson E.A."/>
            <person name="Haerty W."/>
            <person name="Hahn M.W."/>
            <person name="Halligan D.L."/>
            <person name="Halpern A.L."/>
            <person name="Halter G.M."/>
            <person name="Han M.V."/>
            <person name="Heger A."/>
            <person name="Hillier L."/>
            <person name="Hinrichs A.S."/>
            <person name="Holmes I."/>
            <person name="Hoskins R.A."/>
            <person name="Hubisz M.J."/>
            <person name="Hultmark D."/>
            <person name="Huntley M.A."/>
            <person name="Jaffe D.B."/>
            <person name="Jagadeeshan S."/>
            <person name="Jeck W.R."/>
            <person name="Johnson J."/>
            <person name="Jones C.D."/>
            <person name="Jordan W.C."/>
            <person name="Karpen G.H."/>
            <person name="Kataoka E."/>
            <person name="Keightley P.D."/>
            <person name="Kheradpour P."/>
            <person name="Kirkness E.F."/>
            <person name="Koerich L.B."/>
            <person name="Kristiansen K."/>
            <person name="Kudrna D."/>
            <person name="Kulathinal R.J."/>
            <person name="Kumar S."/>
            <person name="Kwok R."/>
            <person name="Lander E."/>
            <person name="Langley C.H."/>
            <person name="Lapoint R."/>
            <person name="Lazzaro B.P."/>
            <person name="Lee S.J."/>
            <person name="Levesque L."/>
            <person name="Li R."/>
            <person name="Lin C.F."/>
            <person name="Lin M.F."/>
            <person name="Lindblad-Toh K."/>
            <person name="Llopart A."/>
            <person name="Long M."/>
            <person name="Low L."/>
            <person name="Lozovsky E."/>
            <person name="Lu J."/>
            <person name="Luo M."/>
            <person name="Machado C.A."/>
            <person name="Makalowski W."/>
            <person name="Marzo M."/>
            <person name="Matsuda M."/>
            <person name="Matzkin L."/>
            <person name="McAllister B."/>
            <person name="McBride C.S."/>
            <person name="McKernan B."/>
            <person name="McKernan K."/>
            <person name="Mendez-Lago M."/>
            <person name="Minx P."/>
            <person name="Mollenhauer M.U."/>
            <person name="Montooth K."/>
            <person name="Mount S.M."/>
            <person name="Mu X."/>
            <person name="Myers E."/>
            <person name="Negre B."/>
            <person name="Newfeld S."/>
            <person name="Nielsen R."/>
            <person name="Noor M.A."/>
            <person name="O'Grady P."/>
            <person name="Pachter L."/>
            <person name="Papaceit M."/>
            <person name="Parisi M.J."/>
            <person name="Parisi M."/>
            <person name="Parts L."/>
            <person name="Pedersen J.S."/>
            <person name="Pesole G."/>
            <person name="Phillippy A.M."/>
            <person name="Ponting C.P."/>
            <person name="Pop M."/>
            <person name="Porcelli D."/>
            <person name="Powell J.R."/>
            <person name="Prohaska S."/>
            <person name="Pruitt K."/>
            <person name="Puig M."/>
            <person name="Quesneville H."/>
            <person name="Ram K.R."/>
            <person name="Rand D."/>
            <person name="Rasmussen M.D."/>
            <person name="Reed L.K."/>
            <person name="Reenan R."/>
            <person name="Reily A."/>
            <person name="Remington K.A."/>
            <person name="Rieger T.T."/>
            <person name="Ritchie M.G."/>
            <person name="Robin C."/>
            <person name="Rogers Y.H."/>
            <person name="Rohde C."/>
            <person name="Rozas J."/>
            <person name="Rubenfield M.J."/>
            <person name="Ruiz A."/>
            <person name="Russo S."/>
            <person name="Salzberg S.L."/>
            <person name="Sanchez-Gracia A."/>
            <person name="Saranga D.J."/>
            <person name="Sato H."/>
            <person name="Schaeffer S.W."/>
            <person name="Schatz M.C."/>
            <person name="Schlenke T."/>
            <person name="Schwartz R."/>
            <person name="Segarra C."/>
            <person name="Singh R.S."/>
            <person name="Sirot L."/>
            <person name="Sirota M."/>
            <person name="Sisneros N.B."/>
            <person name="Smith C.D."/>
            <person name="Smith T.F."/>
            <person name="Spieth J."/>
            <person name="Stage D.E."/>
            <person name="Stark A."/>
            <person name="Stephan W."/>
            <person name="Strausberg R.L."/>
            <person name="Strempel S."/>
            <person name="Sturgill D."/>
            <person name="Sutton G."/>
            <person name="Sutton G.G."/>
            <person name="Tao W."/>
            <person name="Teichmann S."/>
            <person name="Tobari Y.N."/>
            <person name="Tomimura Y."/>
            <person name="Tsolas J.M."/>
            <person name="Valente V.L."/>
            <person name="Venter E."/>
            <person name="Venter J.C."/>
            <person name="Vicario S."/>
            <person name="Vieira F.G."/>
            <person name="Vilella A.J."/>
            <person name="Villasante A."/>
            <person name="Walenz B."/>
            <person name="Wang J."/>
            <person name="Wasserman M."/>
            <person name="Watts T."/>
            <person name="Wilson D."/>
            <person name="Wilson R.K."/>
            <person name="Wing R.A."/>
            <person name="Wolfner M.F."/>
            <person name="Wong A."/>
            <person name="Wong G.K."/>
            <person name="Wu C.I."/>
            <person name="Wu G."/>
            <person name="Yamamoto D."/>
            <person name="Yang H.P."/>
            <person name="Yang S.P."/>
            <person name="Yorke J.A."/>
            <person name="Yoshida K."/>
            <person name="Zdobnov E."/>
            <person name="Zhang P."/>
            <person name="Zhang Y."/>
            <person name="Zimin A.V."/>
            <person name="Baldwin J."/>
            <person name="Abdouelleil A."/>
            <person name="Abdulkadir J."/>
            <person name="Abebe A."/>
            <person name="Abera B."/>
            <person name="Abreu J."/>
            <person name="Acer S.C."/>
            <person name="Aftuck L."/>
            <person name="Alexander A."/>
            <person name="An P."/>
            <person name="Anderson E."/>
            <person name="Anderson S."/>
            <person name="Arachi H."/>
            <person name="Azer M."/>
            <person name="Bachantsang P."/>
            <person name="Barry A."/>
            <person name="Bayul T."/>
            <person name="Berlin A."/>
            <person name="Bessette D."/>
            <person name="Bloom T."/>
            <person name="Blye J."/>
            <person name="Boguslavskiy L."/>
            <person name="Bonnet C."/>
            <person name="Boukhgalter B."/>
            <person name="Bourzgui I."/>
            <person name="Brown A."/>
            <person name="Cahill P."/>
            <person name="Channer S."/>
            <person name="Cheshatsang Y."/>
            <person name="Chuda L."/>
            <person name="Citroen M."/>
            <person name="Collymore A."/>
            <person name="Cooke P."/>
            <person name="Costello M."/>
            <person name="D'Aco K."/>
            <person name="Daza R."/>
            <person name="De Haan G."/>
            <person name="DeGray S."/>
            <person name="DeMaso C."/>
            <person name="Dhargay N."/>
            <person name="Dooley K."/>
            <person name="Dooley E."/>
            <person name="Doricent M."/>
            <person name="Dorje P."/>
            <person name="Dorjee K."/>
            <person name="Dupes A."/>
            <person name="Elong R."/>
            <person name="Falk J."/>
            <person name="Farina A."/>
            <person name="Faro S."/>
            <person name="Ferguson D."/>
            <person name="Fisher S."/>
            <person name="Foley C.D."/>
            <person name="Franke A."/>
            <person name="Friedrich D."/>
            <person name="Gadbois L."/>
            <person name="Gearin G."/>
            <person name="Gearin C.R."/>
            <person name="Giannoukos G."/>
            <person name="Goode T."/>
            <person name="Graham J."/>
            <person name="Grandbois E."/>
            <person name="Grewal S."/>
            <person name="Gyaltsen K."/>
            <person name="Hafez N."/>
            <person name="Hagos B."/>
            <person name="Hall J."/>
            <person name="Henson C."/>
            <person name="Hollinger A."/>
            <person name="Honan T."/>
            <person name="Huard M.D."/>
            <person name="Hughes L."/>
            <person name="Hurhula B."/>
            <person name="Husby M.E."/>
            <person name="Kamat A."/>
            <person name="Kanga B."/>
            <person name="Kashin S."/>
            <person name="Khazanovich D."/>
            <person name="Kisner P."/>
            <person name="Lance K."/>
            <person name="Lara M."/>
            <person name="Lee W."/>
            <person name="Lennon N."/>
            <person name="Letendre F."/>
            <person name="LeVine R."/>
            <person name="Lipovsky A."/>
            <person name="Liu X."/>
            <person name="Liu J."/>
            <person name="Liu S."/>
            <person name="Lokyitsang T."/>
            <person name="Lokyitsang Y."/>
            <person name="Lubonja R."/>
            <person name="Lui A."/>
            <person name="MacDonald P."/>
            <person name="Magnisalis V."/>
            <person name="Maru K."/>
            <person name="Matthews C."/>
            <person name="McCusker W."/>
            <person name="McDonough S."/>
            <person name="Mehta T."/>
            <person name="Meldrim J."/>
            <person name="Meneus L."/>
            <person name="Mihai O."/>
            <person name="Mihalev A."/>
            <person name="Mihova T."/>
            <person name="Mittelman R."/>
            <person name="Mlenga V."/>
            <person name="Montmayeur A."/>
            <person name="Mulrain L."/>
            <person name="Navidi A."/>
            <person name="Naylor J."/>
            <person name="Negash T."/>
            <person name="Nguyen T."/>
            <person name="Nguyen N."/>
            <person name="Nicol R."/>
            <person name="Norbu C."/>
            <person name="Norbu N."/>
            <person name="Novod N."/>
            <person name="O'Neill B."/>
            <person name="Osman S."/>
            <person name="Markiewicz E."/>
            <person name="Oyono O.L."/>
            <person name="Patti C."/>
            <person name="Phunkhang P."/>
            <person name="Pierre F."/>
            <person name="Priest M."/>
            <person name="Raghuraman S."/>
            <person name="Rege F."/>
            <person name="Reyes R."/>
            <person name="Rise C."/>
            <person name="Rogov P."/>
            <person name="Ross K."/>
            <person name="Ryan E."/>
            <person name="Settipalli S."/>
            <person name="Shea T."/>
            <person name="Sherpa N."/>
            <person name="Shi L."/>
            <person name="Shih D."/>
            <person name="Sparrow T."/>
            <person name="Spaulding J."/>
            <person name="Stalker J."/>
            <person name="Stange-Thomann N."/>
            <person name="Stavropoulos S."/>
            <person name="Stone C."/>
            <person name="Strader C."/>
            <person name="Tesfaye S."/>
            <person name="Thomson T."/>
            <person name="Thoulutsang Y."/>
            <person name="Thoulutsang D."/>
            <person name="Topham K."/>
            <person name="Topping I."/>
            <person name="Tsamla T."/>
            <person name="Vassiliev H."/>
            <person name="Vo A."/>
            <person name="Wangchuk T."/>
            <person name="Wangdi T."/>
            <person name="Weiand M."/>
            <person name="Wilkinson J."/>
            <person name="Wilson A."/>
            <person name="Yadav S."/>
            <person name="Young G."/>
            <person name="Yu Q."/>
            <person name="Zembek L."/>
            <person name="Zhong D."/>
            <person name="Zimmer A."/>
            <person name="Zwirko Z."/>
            <person name="Jaffe D.B."/>
            <person name="Alvarez P."/>
            <person name="Brockman W."/>
            <person name="Butler J."/>
            <person name="Chin C."/>
            <person name="Gnerre S."/>
            <person name="Grabherr M."/>
            <person name="Kleber M."/>
            <person name="Mauceli E."/>
            <person name="MacCallum I."/>
        </authorList>
    </citation>
    <scope>NUCLEOTIDE SEQUENCE [LARGE SCALE GENOMIC DNA]</scope>
    <source>
        <strain evidence="3">Tucson 15010-1051.87</strain>
    </source>
</reference>
<keyword evidence="3" id="KW-1185">Reference proteome</keyword>
<accession>A0A0Q9WCD4</accession>
<dbReference type="Proteomes" id="UP000008792">
    <property type="component" value="Unassembled WGS sequence"/>
</dbReference>
<protein>
    <submittedName>
        <fullName evidence="2">Uncharacterized protein</fullName>
    </submittedName>
</protein>
<evidence type="ECO:0000313" key="2">
    <source>
        <dbReference type="EMBL" id="KRF82296.1"/>
    </source>
</evidence>
<dbReference type="AlphaFoldDB" id="A0A0Q9WCD4"/>
<name>A0A0Q9WCD4_DROVI</name>
<dbReference type="EMBL" id="CH940651">
    <property type="protein sequence ID" value="KRF82296.1"/>
    <property type="molecule type" value="Genomic_DNA"/>
</dbReference>